<dbReference type="Gene3D" id="3.40.50.150">
    <property type="entry name" value="Vaccinia Virus protein VP39"/>
    <property type="match status" value="1"/>
</dbReference>
<evidence type="ECO:0000313" key="3">
    <source>
        <dbReference type="Proteomes" id="UP001265746"/>
    </source>
</evidence>
<evidence type="ECO:0000313" key="2">
    <source>
        <dbReference type="EMBL" id="KAK2606602.1"/>
    </source>
</evidence>
<comment type="caution">
    <text evidence="2">The sequence shown here is derived from an EMBL/GenBank/DDBJ whole genome shotgun (WGS) entry which is preliminary data.</text>
</comment>
<feature type="domain" description="Methyltransferase" evidence="1">
    <location>
        <begin position="49"/>
        <end position="145"/>
    </location>
</feature>
<dbReference type="SUPFAM" id="SSF53335">
    <property type="entry name" value="S-adenosyl-L-methionine-dependent methyltransferases"/>
    <property type="match status" value="1"/>
</dbReference>
<dbReference type="EMBL" id="JAUJFL010000003">
    <property type="protein sequence ID" value="KAK2606602.1"/>
    <property type="molecule type" value="Genomic_DNA"/>
</dbReference>
<organism evidence="2 3">
    <name type="scientific">Phomopsis amygdali</name>
    <name type="common">Fusicoccum amygdali</name>
    <dbReference type="NCBI Taxonomy" id="1214568"/>
    <lineage>
        <taxon>Eukaryota</taxon>
        <taxon>Fungi</taxon>
        <taxon>Dikarya</taxon>
        <taxon>Ascomycota</taxon>
        <taxon>Pezizomycotina</taxon>
        <taxon>Sordariomycetes</taxon>
        <taxon>Sordariomycetidae</taxon>
        <taxon>Diaporthales</taxon>
        <taxon>Diaporthaceae</taxon>
        <taxon>Diaporthe</taxon>
    </lineage>
</organism>
<keyword evidence="3" id="KW-1185">Reference proteome</keyword>
<dbReference type="Pfam" id="PF13649">
    <property type="entry name" value="Methyltransf_25"/>
    <property type="match status" value="1"/>
</dbReference>
<gene>
    <name evidence="2" type="ORF">N8I77_005339</name>
</gene>
<protein>
    <recommendedName>
        <fullName evidence="1">Methyltransferase domain-containing protein</fullName>
    </recommendedName>
</protein>
<dbReference type="PANTHER" id="PTHR42912:SF93">
    <property type="entry name" value="N6-ADENOSINE-METHYLTRANSFERASE TMT1A"/>
    <property type="match status" value="1"/>
</dbReference>
<dbReference type="GO" id="GO:0008168">
    <property type="term" value="F:methyltransferase activity"/>
    <property type="evidence" value="ECO:0007669"/>
    <property type="project" value="TreeGrafter"/>
</dbReference>
<dbReference type="InterPro" id="IPR050508">
    <property type="entry name" value="Methyltransf_Superfamily"/>
</dbReference>
<proteinExistence type="predicted"/>
<dbReference type="CDD" id="cd02440">
    <property type="entry name" value="AdoMet_MTases"/>
    <property type="match status" value="1"/>
</dbReference>
<dbReference type="Proteomes" id="UP001265746">
    <property type="component" value="Unassembled WGS sequence"/>
</dbReference>
<accession>A0AAD9SEQ6</accession>
<dbReference type="PANTHER" id="PTHR42912">
    <property type="entry name" value="METHYLTRANSFERASE"/>
    <property type="match status" value="1"/>
</dbReference>
<dbReference type="InterPro" id="IPR041698">
    <property type="entry name" value="Methyltransf_25"/>
</dbReference>
<dbReference type="AlphaFoldDB" id="A0AAD9SEQ6"/>
<name>A0AAD9SEQ6_PHOAM</name>
<dbReference type="InterPro" id="IPR029063">
    <property type="entry name" value="SAM-dependent_MTases_sf"/>
</dbReference>
<sequence length="267" mass="29322">MAEPNYPRTQYDDIATSYDLVWTTPAVKPLLPLLKSALGSLGPLTGSSVLDLACGTGIGLRLVRSLGASKLVGVDISHQMIGIAESTIPKAVFHTADCSKPLDKLGLEPKSYDVVLGFWLLNYCPSSVEMRGMWANIATFLKPGGKFVGIIENHSIVHPIGVQSFKYGCRESEVSELENGQGWSLHVEFETEPKIAFDAFRMKKEILELESKSVGMGEITYYAPKQEHVRETGGNGDTTNEDGDWWKDLLNEPPNFVIVAQKLEGTF</sequence>
<evidence type="ECO:0000259" key="1">
    <source>
        <dbReference type="Pfam" id="PF13649"/>
    </source>
</evidence>
<reference evidence="2" key="1">
    <citation type="submission" date="2023-06" db="EMBL/GenBank/DDBJ databases">
        <authorList>
            <person name="Noh H."/>
        </authorList>
    </citation>
    <scope>NUCLEOTIDE SEQUENCE</scope>
    <source>
        <strain evidence="2">DUCC20226</strain>
    </source>
</reference>